<gene>
    <name evidence="2" type="ORF">H5993_03110</name>
</gene>
<comment type="caution">
    <text evidence="2">The sequence shown here is derived from an EMBL/GenBank/DDBJ whole genome shotgun (WGS) entry which is preliminary data.</text>
</comment>
<dbReference type="InterPro" id="IPR017927">
    <property type="entry name" value="FAD-bd_FR_type"/>
</dbReference>
<dbReference type="EMBL" id="JACJJQ010000009">
    <property type="protein sequence ID" value="MBM6753753.1"/>
    <property type="molecule type" value="Genomic_DNA"/>
</dbReference>
<dbReference type="PRINTS" id="PR00410">
    <property type="entry name" value="PHEHYDRXLASE"/>
</dbReference>
<name>A0ABS2EMW7_9LACO</name>
<dbReference type="PANTHER" id="PTHR47354">
    <property type="entry name" value="NADH OXIDOREDUCTASE HCR"/>
    <property type="match status" value="1"/>
</dbReference>
<organism evidence="2 3">
    <name type="scientific">Limosilactobacillus alvi</name>
    <dbReference type="NCBI Taxonomy" id="990412"/>
    <lineage>
        <taxon>Bacteria</taxon>
        <taxon>Bacillati</taxon>
        <taxon>Bacillota</taxon>
        <taxon>Bacilli</taxon>
        <taxon>Lactobacillales</taxon>
        <taxon>Lactobacillaceae</taxon>
        <taxon>Limosilactobacillus</taxon>
    </lineage>
</organism>
<dbReference type="SUPFAM" id="SSF63380">
    <property type="entry name" value="Riboflavin synthase domain-like"/>
    <property type="match status" value="1"/>
</dbReference>
<accession>A0ABS2EMW7</accession>
<dbReference type="CDD" id="cd00322">
    <property type="entry name" value="FNR_like"/>
    <property type="match status" value="1"/>
</dbReference>
<protein>
    <submittedName>
        <fullName evidence="2">FAD-dependent oxidoreductase</fullName>
    </submittedName>
</protein>
<dbReference type="Pfam" id="PF00175">
    <property type="entry name" value="NAD_binding_1"/>
    <property type="match status" value="1"/>
</dbReference>
<evidence type="ECO:0000259" key="1">
    <source>
        <dbReference type="PROSITE" id="PS51384"/>
    </source>
</evidence>
<dbReference type="RefSeq" id="WP_204776186.1">
    <property type="nucleotide sequence ID" value="NZ_JACJJQ010000009.1"/>
</dbReference>
<dbReference type="PROSITE" id="PS51384">
    <property type="entry name" value="FAD_FR"/>
    <property type="match status" value="1"/>
</dbReference>
<evidence type="ECO:0000313" key="3">
    <source>
        <dbReference type="Proteomes" id="UP000776629"/>
    </source>
</evidence>
<dbReference type="InterPro" id="IPR001433">
    <property type="entry name" value="OxRdtase_FAD/NAD-bd"/>
</dbReference>
<reference evidence="2 3" key="1">
    <citation type="journal article" date="2021" name="Sci. Rep.">
        <title>The distribution of antibiotic resistance genes in chicken gut microbiota commensals.</title>
        <authorList>
            <person name="Juricova H."/>
            <person name="Matiasovicova J."/>
            <person name="Kubasova T."/>
            <person name="Cejkova D."/>
            <person name="Rychlik I."/>
        </authorList>
    </citation>
    <scope>NUCLEOTIDE SEQUENCE [LARGE SCALE GENOMIC DNA]</scope>
    <source>
        <strain evidence="2 3">An810</strain>
    </source>
</reference>
<dbReference type="Gene3D" id="2.40.30.10">
    <property type="entry name" value="Translation factors"/>
    <property type="match status" value="1"/>
</dbReference>
<dbReference type="PANTHER" id="PTHR47354:SF5">
    <property type="entry name" value="PROTEIN RFBI"/>
    <property type="match status" value="1"/>
</dbReference>
<dbReference type="SUPFAM" id="SSF52343">
    <property type="entry name" value="Ferredoxin reductase-like, C-terminal NADP-linked domain"/>
    <property type="match status" value="1"/>
</dbReference>
<dbReference type="Proteomes" id="UP000776629">
    <property type="component" value="Unassembled WGS sequence"/>
</dbReference>
<keyword evidence="3" id="KW-1185">Reference proteome</keyword>
<evidence type="ECO:0000313" key="2">
    <source>
        <dbReference type="EMBL" id="MBM6753753.1"/>
    </source>
</evidence>
<dbReference type="InterPro" id="IPR017938">
    <property type="entry name" value="Riboflavin_synthase-like_b-brl"/>
</dbReference>
<dbReference type="InterPro" id="IPR039261">
    <property type="entry name" value="FNR_nucleotide-bd"/>
</dbReference>
<dbReference type="InterPro" id="IPR050415">
    <property type="entry name" value="MRET"/>
</dbReference>
<feature type="domain" description="FAD-binding FR-type" evidence="1">
    <location>
        <begin position="5"/>
        <end position="108"/>
    </location>
</feature>
<dbReference type="Gene3D" id="3.40.50.80">
    <property type="entry name" value="Nucleotide-binding domain of ferredoxin-NADP reductase (FNR) module"/>
    <property type="match status" value="1"/>
</dbReference>
<proteinExistence type="predicted"/>
<sequence>MAEELPSYQSELISINHLAEDYYELKIKVPTGFTWQAGQYMRLGLPTKKVTDKKQVRALSMAAPESDGVILLGTRTRQEMSSFKANLITLVPGEAVTVLGPLGNFTLPKLDHPLVMFASGVGITPIRALIKQALHDKSDQVIDLVFVANDYHLYQADFEAWSQTYPNLQLHLVNHRAEAQAELLKLTQKLGNEADYYISGASNVVDATEEFLMTEGKIATDHVKRDVLYGY</sequence>